<keyword evidence="3" id="KW-1185">Reference proteome</keyword>
<sequence length="169" mass="18708">MKLHRIFLAVMVMTVSAANAMLPTPSDAQLPNAQVSQVNPEIDAKLHAFLVRTDAAGKETLQPLTTNDNVVHGDVIEYQGLYTNHNANRLRSMTITLSIPKEAELIGMVEPAIVRASVDGQRFVNMPIRTRVNGQIQEVPLSYYKALRWTIEDVGIGATAAVKYRVRIK</sequence>
<feature type="signal peptide" evidence="1">
    <location>
        <begin position="1"/>
        <end position="20"/>
    </location>
</feature>
<dbReference type="Proteomes" id="UP001624684">
    <property type="component" value="Unassembled WGS sequence"/>
</dbReference>
<accession>A0ABW8UAQ4</accession>
<gene>
    <name evidence="2" type="ORF">ACJHVH_06030</name>
</gene>
<dbReference type="RefSeq" id="WP_249101355.1">
    <property type="nucleotide sequence ID" value="NZ_JAMBAQ010000016.1"/>
</dbReference>
<protein>
    <recommendedName>
        <fullName evidence="4">DUF11 domain-containing protein</fullName>
    </recommendedName>
</protein>
<evidence type="ECO:0000313" key="3">
    <source>
        <dbReference type="Proteomes" id="UP001624684"/>
    </source>
</evidence>
<comment type="caution">
    <text evidence="2">The sequence shown here is derived from an EMBL/GenBank/DDBJ whole genome shotgun (WGS) entry which is preliminary data.</text>
</comment>
<name>A0ABW8UAQ4_9GAMM</name>
<reference evidence="2 3" key="1">
    <citation type="submission" date="2024-11" db="EMBL/GenBank/DDBJ databases">
        <title>First Report of Moraxella oculi in Brazil in an Infectious Bovine Keratoconjunctivitis Outbreak.</title>
        <authorList>
            <person name="Carvalho C.V."/>
            <person name="Domingues R."/>
            <person name="Coutinho C."/>
            <person name="Honorio N.T.B.S."/>
            <person name="Faza D.R.L.R."/>
            <person name="Carvalho W.A."/>
            <person name="Machado A.B.F."/>
            <person name="Martins M.F."/>
            <person name="Gaspar E.B."/>
        </authorList>
    </citation>
    <scope>NUCLEOTIDE SEQUENCE [LARGE SCALE GENOMIC DNA]</scope>
    <source>
        <strain evidence="2 3">2117LE</strain>
    </source>
</reference>
<evidence type="ECO:0008006" key="4">
    <source>
        <dbReference type="Google" id="ProtNLM"/>
    </source>
</evidence>
<evidence type="ECO:0000256" key="1">
    <source>
        <dbReference type="SAM" id="SignalP"/>
    </source>
</evidence>
<feature type="chain" id="PRO_5045341625" description="DUF11 domain-containing protein" evidence="1">
    <location>
        <begin position="21"/>
        <end position="169"/>
    </location>
</feature>
<keyword evidence="1" id="KW-0732">Signal</keyword>
<proteinExistence type="predicted"/>
<evidence type="ECO:0000313" key="2">
    <source>
        <dbReference type="EMBL" id="MFL1732552.1"/>
    </source>
</evidence>
<organism evidence="2 3">
    <name type="scientific">Moraxella oculi</name>
    <dbReference type="NCBI Taxonomy" id="2940516"/>
    <lineage>
        <taxon>Bacteria</taxon>
        <taxon>Pseudomonadati</taxon>
        <taxon>Pseudomonadota</taxon>
        <taxon>Gammaproteobacteria</taxon>
        <taxon>Moraxellales</taxon>
        <taxon>Moraxellaceae</taxon>
        <taxon>Moraxella</taxon>
    </lineage>
</organism>
<dbReference type="EMBL" id="JBJJXE010000008">
    <property type="protein sequence ID" value="MFL1732552.1"/>
    <property type="molecule type" value="Genomic_DNA"/>
</dbReference>